<name>A0AAU7X721_9HYPH</name>
<dbReference type="InterPro" id="IPR029020">
    <property type="entry name" value="Ammonium/urea_transptr"/>
</dbReference>
<evidence type="ECO:0000256" key="9">
    <source>
        <dbReference type="ARBA" id="ARBA00023177"/>
    </source>
</evidence>
<dbReference type="InterPro" id="IPR024041">
    <property type="entry name" value="NH4_transpt_AmtB-like_dom"/>
</dbReference>
<dbReference type="Pfam" id="PF02518">
    <property type="entry name" value="HATPase_c"/>
    <property type="match status" value="1"/>
</dbReference>
<dbReference type="RefSeq" id="WP_407048335.1">
    <property type="nucleotide sequence ID" value="NZ_CP158568.1"/>
</dbReference>
<dbReference type="InterPro" id="IPR005467">
    <property type="entry name" value="His_kinase_dom"/>
</dbReference>
<protein>
    <recommendedName>
        <fullName evidence="4">histidine kinase</fullName>
        <ecNumber evidence="4">2.7.13.3</ecNumber>
    </recommendedName>
</protein>
<feature type="transmembrane region" description="Helical" evidence="10">
    <location>
        <begin position="184"/>
        <end position="208"/>
    </location>
</feature>
<evidence type="ECO:0000256" key="7">
    <source>
        <dbReference type="ARBA" id="ARBA00022989"/>
    </source>
</evidence>
<dbReference type="InterPro" id="IPR004358">
    <property type="entry name" value="Sig_transdc_His_kin-like_C"/>
</dbReference>
<feature type="transmembrane region" description="Helical" evidence="10">
    <location>
        <begin position="90"/>
        <end position="111"/>
    </location>
</feature>
<feature type="transmembrane region" description="Helical" evidence="10">
    <location>
        <begin position="344"/>
        <end position="365"/>
    </location>
</feature>
<sequence>MIQSAGLDSNWLLGCAAFGMLILVGLQLRAGAYVRSKNNAEAVAALFIAVLAAIFSFWISGWSILTSQDEIGFLPFPSSLTYSGRTGEPAFFVFGAALSALAAASVVATSFERLQRFVAPAVALMIGGLVLPLAGYWTGSGFLARAGFVDPAGLLTMHLVIGFGGLGLVLVAGPRQGAFGGDPFSVPTFAPPMLGVGTVMLFLGWLGLRAVAFAGDGIRIAELVIHVLLAAAAAGLVLSFLLTRRRPVVIIKDAINGAVASGLLAALLSEVASPSVAILSGLIGAAFAVGVRRLLASLKIDDSLGIVQIHIGPAIWGAVQLALTAHGPLARDAQGPEARLLVELGGAAIVAAFSFVAVAGLAYAFRRGGGLRISPEIEQRGFNSAVFGFRSDMAILLGRIGLYRATADLAELVDLREGEIARMARDYNHSVERFRNAFRRARRGLDAAEDPAPMPPTRLRALEHEEDELKITAEEVNLVADQVNNALPLLVAPARPREAMLRMLHGAFEAPIRDLADLERRIRVEQDFDTIEAAIETARERSAQLARRLSTLVEFADVVTAHALPRRTRIDLRDLLGELARDLGPRAQAMNILLAYSVEDGLEPVSAHAASLRKIMNKLLDNAIRFNQDGGIVEISASRHQQDAVRIVVSDTGSGMTAEQLRRIHQPFAAADSNPGAGLMLSLIDRLITLHGGRLEVTSKTGIGTRFEILLPTDAGAAVTKAG</sequence>
<dbReference type="Gene3D" id="3.30.565.10">
    <property type="entry name" value="Histidine kinase-like ATPase, C-terminal domain"/>
    <property type="match status" value="1"/>
</dbReference>
<feature type="transmembrane region" description="Helical" evidence="10">
    <location>
        <begin position="42"/>
        <end position="65"/>
    </location>
</feature>
<dbReference type="Gene3D" id="1.10.3430.10">
    <property type="entry name" value="Ammonium transporter AmtB like domains"/>
    <property type="match status" value="1"/>
</dbReference>
<keyword evidence="12" id="KW-0547">Nucleotide-binding</keyword>
<comment type="subcellular location">
    <subcellularLocation>
        <location evidence="2">Membrane</location>
        <topology evidence="2">Multi-pass membrane protein</topology>
    </subcellularLocation>
</comment>
<keyword evidence="12" id="KW-0067">ATP-binding</keyword>
<dbReference type="InterPro" id="IPR036890">
    <property type="entry name" value="HATPase_C_sf"/>
</dbReference>
<evidence type="ECO:0000259" key="11">
    <source>
        <dbReference type="PROSITE" id="PS50109"/>
    </source>
</evidence>
<gene>
    <name evidence="12" type="ORF">ABS361_14160</name>
</gene>
<keyword evidence="8 10" id="KW-0472">Membrane</keyword>
<evidence type="ECO:0000256" key="4">
    <source>
        <dbReference type="ARBA" id="ARBA00012438"/>
    </source>
</evidence>
<evidence type="ECO:0000256" key="6">
    <source>
        <dbReference type="ARBA" id="ARBA00022692"/>
    </source>
</evidence>
<keyword evidence="7 10" id="KW-1133">Transmembrane helix</keyword>
<comment type="similarity">
    <text evidence="3">Belongs to the ammonia transporter channel (TC 1.A.11.2) family.</text>
</comment>
<feature type="transmembrane region" description="Helical" evidence="10">
    <location>
        <begin position="151"/>
        <end position="172"/>
    </location>
</feature>
<dbReference type="Pfam" id="PF00909">
    <property type="entry name" value="Ammonium_transp"/>
    <property type="match status" value="1"/>
</dbReference>
<feature type="domain" description="Histidine kinase" evidence="11">
    <location>
        <begin position="503"/>
        <end position="715"/>
    </location>
</feature>
<evidence type="ECO:0000256" key="5">
    <source>
        <dbReference type="ARBA" id="ARBA00022448"/>
    </source>
</evidence>
<reference evidence="12" key="1">
    <citation type="submission" date="2024-06" db="EMBL/GenBank/DDBJ databases">
        <title>Methylostella associata gen. nov., sp. nov., a novel Ancalomicrobiaceae-affiliated facultatively methylotrophic bacteria that feed on methanotrophs of the genus Methylococcus.</title>
        <authorList>
            <person name="Saltykova V."/>
            <person name="Danilova O.V."/>
            <person name="Oshkin I.Y."/>
            <person name="Belova S.E."/>
            <person name="Pimenov N.V."/>
            <person name="Dedysh S.N."/>
        </authorList>
    </citation>
    <scope>NUCLEOTIDE SEQUENCE</scope>
    <source>
        <strain evidence="12">S20</strain>
    </source>
</reference>
<dbReference type="EMBL" id="CP158568">
    <property type="protein sequence ID" value="XBY43236.1"/>
    <property type="molecule type" value="Genomic_DNA"/>
</dbReference>
<dbReference type="KEGG" id="mflg:ABS361_14160"/>
<feature type="transmembrane region" description="Helical" evidence="10">
    <location>
        <begin position="118"/>
        <end position="139"/>
    </location>
</feature>
<comment type="catalytic activity">
    <reaction evidence="1">
        <text>ATP + protein L-histidine = ADP + protein N-phospho-L-histidine.</text>
        <dbReference type="EC" id="2.7.13.3"/>
    </reaction>
</comment>
<dbReference type="GO" id="GO:0097272">
    <property type="term" value="P:ammonium homeostasis"/>
    <property type="evidence" value="ECO:0007669"/>
    <property type="project" value="TreeGrafter"/>
</dbReference>
<accession>A0AAU7X721</accession>
<dbReference type="InterPro" id="IPR003594">
    <property type="entry name" value="HATPase_dom"/>
</dbReference>
<keyword evidence="6 10" id="KW-0812">Transmembrane</keyword>
<dbReference type="PRINTS" id="PR00344">
    <property type="entry name" value="BCTRLSENSOR"/>
</dbReference>
<dbReference type="GO" id="GO:0004673">
    <property type="term" value="F:protein histidine kinase activity"/>
    <property type="evidence" value="ECO:0007669"/>
    <property type="project" value="UniProtKB-EC"/>
</dbReference>
<dbReference type="PROSITE" id="PS50109">
    <property type="entry name" value="HIS_KIN"/>
    <property type="match status" value="1"/>
</dbReference>
<dbReference type="EC" id="2.7.13.3" evidence="4"/>
<dbReference type="PANTHER" id="PTHR11730:SF6">
    <property type="entry name" value="AMMONIUM TRANSPORTER"/>
    <property type="match status" value="1"/>
</dbReference>
<evidence type="ECO:0000256" key="10">
    <source>
        <dbReference type="SAM" id="Phobius"/>
    </source>
</evidence>
<evidence type="ECO:0000256" key="1">
    <source>
        <dbReference type="ARBA" id="ARBA00000085"/>
    </source>
</evidence>
<feature type="transmembrane region" description="Helical" evidence="10">
    <location>
        <begin position="274"/>
        <end position="291"/>
    </location>
</feature>
<keyword evidence="9" id="KW-0924">Ammonia transport</keyword>
<dbReference type="SMART" id="SM00387">
    <property type="entry name" value="HATPase_c"/>
    <property type="match status" value="1"/>
</dbReference>
<feature type="transmembrane region" description="Helical" evidence="10">
    <location>
        <begin position="220"/>
        <end position="242"/>
    </location>
</feature>
<dbReference type="SUPFAM" id="SSF55874">
    <property type="entry name" value="ATPase domain of HSP90 chaperone/DNA topoisomerase II/histidine kinase"/>
    <property type="match status" value="1"/>
</dbReference>
<proteinExistence type="inferred from homology"/>
<dbReference type="GO" id="GO:0005524">
    <property type="term" value="F:ATP binding"/>
    <property type="evidence" value="ECO:0007669"/>
    <property type="project" value="UniProtKB-KW"/>
</dbReference>
<evidence type="ECO:0000256" key="8">
    <source>
        <dbReference type="ARBA" id="ARBA00023136"/>
    </source>
</evidence>
<dbReference type="PANTHER" id="PTHR11730">
    <property type="entry name" value="AMMONIUM TRANSPORTER"/>
    <property type="match status" value="1"/>
</dbReference>
<dbReference type="SUPFAM" id="SSF111352">
    <property type="entry name" value="Ammonium transporter"/>
    <property type="match status" value="1"/>
</dbReference>
<evidence type="ECO:0000256" key="2">
    <source>
        <dbReference type="ARBA" id="ARBA00004141"/>
    </source>
</evidence>
<organism evidence="12">
    <name type="scientific">Methyloraptor flagellatus</name>
    <dbReference type="NCBI Taxonomy" id="3162530"/>
    <lineage>
        <taxon>Bacteria</taxon>
        <taxon>Pseudomonadati</taxon>
        <taxon>Pseudomonadota</taxon>
        <taxon>Alphaproteobacteria</taxon>
        <taxon>Hyphomicrobiales</taxon>
        <taxon>Ancalomicrobiaceae</taxon>
        <taxon>Methyloraptor</taxon>
    </lineage>
</organism>
<evidence type="ECO:0000256" key="3">
    <source>
        <dbReference type="ARBA" id="ARBA00005887"/>
    </source>
</evidence>
<dbReference type="AlphaFoldDB" id="A0AAU7X721"/>
<feature type="transmembrane region" description="Helical" evidence="10">
    <location>
        <begin position="12"/>
        <end position="30"/>
    </location>
</feature>
<keyword evidence="5" id="KW-0813">Transport</keyword>
<feature type="transmembrane region" description="Helical" evidence="10">
    <location>
        <begin position="303"/>
        <end position="324"/>
    </location>
</feature>
<dbReference type="GO" id="GO:0008519">
    <property type="term" value="F:ammonium channel activity"/>
    <property type="evidence" value="ECO:0007669"/>
    <property type="project" value="InterPro"/>
</dbReference>
<evidence type="ECO:0000313" key="12">
    <source>
        <dbReference type="EMBL" id="XBY43236.1"/>
    </source>
</evidence>
<dbReference type="GO" id="GO:0005886">
    <property type="term" value="C:plasma membrane"/>
    <property type="evidence" value="ECO:0007669"/>
    <property type="project" value="TreeGrafter"/>
</dbReference>